<dbReference type="AlphaFoldDB" id="A0A259TZV8"/>
<accession>A0A259TZV8</accession>
<sequence>MLRALFSAALVLSLGSASSAAQTLNDTGTPLAPWSQEAAPSLQGATVIENFDKATATPDVRTYGSGTGFGYTFGTGPMDFKLAEAFTLLGGSPSAFVTGADLFFGVKAITPDQPNYTVQVWTGTPQSGPQAQLYSQDFPISDIQLSNAGPVPTSVRFSSPVAVSQSTFFIVVPFDQSALGDSLAIATTGQRAPEFIPNTWHGVNGGWIMTNQYVNTGGNPLQTWMWIDAVVDNVAPGVERLPEGLTSVRLFPNPAPEAGAVHLDLSEASGVRVTVLDLLGRELVEPFSGLLSAGQRTVDLDIDSLPAATYAVRVEIDGVPVTRLLSVTR</sequence>
<dbReference type="EMBL" id="MQWB01000001">
    <property type="protein sequence ID" value="OZC03282.1"/>
    <property type="molecule type" value="Genomic_DNA"/>
</dbReference>
<dbReference type="OrthoDB" id="9792152at2"/>
<dbReference type="NCBIfam" id="TIGR04183">
    <property type="entry name" value="Por_Secre_tail"/>
    <property type="match status" value="1"/>
</dbReference>
<protein>
    <recommendedName>
        <fullName evidence="4">Secretion system C-terminal sorting domain-containing protein</fullName>
    </recommendedName>
</protein>
<dbReference type="Proteomes" id="UP000216446">
    <property type="component" value="Unassembled WGS sequence"/>
</dbReference>
<keyword evidence="3" id="KW-1185">Reference proteome</keyword>
<proteinExistence type="predicted"/>
<dbReference type="RefSeq" id="WP_094548470.1">
    <property type="nucleotide sequence ID" value="NZ_MQWB01000001.1"/>
</dbReference>
<feature type="chain" id="PRO_5012401530" description="Secretion system C-terminal sorting domain-containing protein" evidence="1">
    <location>
        <begin position="21"/>
        <end position="329"/>
    </location>
</feature>
<feature type="signal peptide" evidence="1">
    <location>
        <begin position="1"/>
        <end position="20"/>
    </location>
</feature>
<dbReference type="InterPro" id="IPR026444">
    <property type="entry name" value="Secre_tail"/>
</dbReference>
<evidence type="ECO:0008006" key="4">
    <source>
        <dbReference type="Google" id="ProtNLM"/>
    </source>
</evidence>
<gene>
    <name evidence="2" type="ORF">BSZ36_10005</name>
</gene>
<evidence type="ECO:0000256" key="1">
    <source>
        <dbReference type="SAM" id="SignalP"/>
    </source>
</evidence>
<name>A0A259TZV8_9BACT</name>
<dbReference type="InParanoid" id="A0A259TZV8"/>
<comment type="caution">
    <text evidence="2">The sequence shown here is derived from an EMBL/GenBank/DDBJ whole genome shotgun (WGS) entry which is preliminary data.</text>
</comment>
<reference evidence="2 3" key="1">
    <citation type="submission" date="2016-11" db="EMBL/GenBank/DDBJ databases">
        <title>Study of marine rhodopsin-containing bacteria.</title>
        <authorList>
            <person name="Yoshizawa S."/>
            <person name="Kumagai Y."/>
            <person name="Kogure K."/>
        </authorList>
    </citation>
    <scope>NUCLEOTIDE SEQUENCE [LARGE SCALE GENOMIC DNA]</scope>
    <source>
        <strain evidence="2 3">SG-29</strain>
    </source>
</reference>
<evidence type="ECO:0000313" key="2">
    <source>
        <dbReference type="EMBL" id="OZC03282.1"/>
    </source>
</evidence>
<evidence type="ECO:0000313" key="3">
    <source>
        <dbReference type="Proteomes" id="UP000216446"/>
    </source>
</evidence>
<organism evidence="2 3">
    <name type="scientific">Rubricoccus marinus</name>
    <dbReference type="NCBI Taxonomy" id="716817"/>
    <lineage>
        <taxon>Bacteria</taxon>
        <taxon>Pseudomonadati</taxon>
        <taxon>Rhodothermota</taxon>
        <taxon>Rhodothermia</taxon>
        <taxon>Rhodothermales</taxon>
        <taxon>Rubricoccaceae</taxon>
        <taxon>Rubricoccus</taxon>
    </lineage>
</organism>
<keyword evidence="1" id="KW-0732">Signal</keyword>